<feature type="transmembrane region" description="Helical" evidence="1">
    <location>
        <begin position="175"/>
        <end position="193"/>
    </location>
</feature>
<feature type="transmembrane region" description="Helical" evidence="1">
    <location>
        <begin position="144"/>
        <end position="163"/>
    </location>
</feature>
<name>A0A366JC68_9GAMM</name>
<feature type="transmembrane region" description="Helical" evidence="1">
    <location>
        <begin position="417"/>
        <end position="435"/>
    </location>
</feature>
<dbReference type="CDD" id="cd05709">
    <property type="entry name" value="S2P-M50"/>
    <property type="match status" value="1"/>
</dbReference>
<evidence type="ECO:0000313" key="3">
    <source>
        <dbReference type="Proteomes" id="UP000252792"/>
    </source>
</evidence>
<dbReference type="GO" id="GO:0016020">
    <property type="term" value="C:membrane"/>
    <property type="evidence" value="ECO:0007669"/>
    <property type="project" value="InterPro"/>
</dbReference>
<dbReference type="GO" id="GO:0005737">
    <property type="term" value="C:cytoplasm"/>
    <property type="evidence" value="ECO:0007669"/>
    <property type="project" value="TreeGrafter"/>
</dbReference>
<dbReference type="PANTHER" id="PTHR13325">
    <property type="entry name" value="PROTEASE M50 MEMBRANE-BOUND TRANSCRIPTION FACTOR SITE 2 PROTEASE"/>
    <property type="match status" value="1"/>
</dbReference>
<dbReference type="GO" id="GO:0031293">
    <property type="term" value="P:membrane protein intracellular domain proteolysis"/>
    <property type="evidence" value="ECO:0007669"/>
    <property type="project" value="TreeGrafter"/>
</dbReference>
<keyword evidence="2" id="KW-0378">Hydrolase</keyword>
<feature type="transmembrane region" description="Helical" evidence="1">
    <location>
        <begin position="243"/>
        <end position="263"/>
    </location>
</feature>
<keyword evidence="1" id="KW-1133">Transmembrane helix</keyword>
<proteinExistence type="predicted"/>
<feature type="transmembrane region" description="Helical" evidence="1">
    <location>
        <begin position="349"/>
        <end position="372"/>
    </location>
</feature>
<dbReference type="PANTHER" id="PTHR13325:SF3">
    <property type="entry name" value="MEMBRANE-BOUND TRANSCRIPTION FACTOR SITE-2 PROTEASE"/>
    <property type="match status" value="1"/>
</dbReference>
<evidence type="ECO:0000313" key="2">
    <source>
        <dbReference type="EMBL" id="RBP83865.1"/>
    </source>
</evidence>
<feature type="transmembrane region" description="Helical" evidence="1">
    <location>
        <begin position="378"/>
        <end position="397"/>
    </location>
</feature>
<comment type="caution">
    <text evidence="2">The sequence shown here is derived from an EMBL/GenBank/DDBJ whole genome shotgun (WGS) entry which is preliminary data.</text>
</comment>
<keyword evidence="1" id="KW-0472">Membrane</keyword>
<protein>
    <submittedName>
        <fullName evidence="2">Putative peptide zinc metalloprotease protein</fullName>
    </submittedName>
</protein>
<keyword evidence="3" id="KW-1185">Reference proteome</keyword>
<reference evidence="2 3" key="1">
    <citation type="submission" date="2018-06" db="EMBL/GenBank/DDBJ databases">
        <title>Genomic Encyclopedia of Type Strains, Phase III (KMG-III): the genomes of soil and plant-associated and newly described type strains.</title>
        <authorList>
            <person name="Whitman W."/>
        </authorList>
    </citation>
    <scope>NUCLEOTIDE SEQUENCE [LARGE SCALE GENOMIC DNA]</scope>
    <source>
        <strain evidence="2 3">CECT 7377</strain>
    </source>
</reference>
<sequence>MLDATATEWAPLREDLKLFEAPEDAFGAPTWTLEDPISGQFYRLGWHEMEMLARWSLNSAQAIAEDICQHLTLLVSVEDVKAFYNFLQGRHLLINTRLAKPENEAKWDSINPIRWLLRHYLFMRVPLCRPDAFLALTLPLARFFFSRLFIFLSVLAAVLGLFLVSRQWQAFTHTYMHFFSFEGMLALVLALFFTKSLHELGHAYTCKHYGGKVATMGVALLVLWPVLYTDTSSAWRLKSKGQRMLIGAAGVIVELLVGAWALLFWSFMPEGTGKSLAFMLATTTWILSLLINLSPFMRFDGYFLLSDFLGIANLQPRAFAFTRWKIREWIFAFNQSPPEIFSVQMQRVLLSYTLVTWLYRLFLYVGIALMVYHFAFKLLGIALFIVELWVFIVLPVFKELKVWQQKRSIMSWNKNTVCSLTLLALLLFVLCYPWQSQVGAPAVMRSSQQFNLYVPANAQLHRSFVKSHQTVKKGQKLFEFVSPELNQAADRLTLRITRLQKQADVNPFSPNASASVKVLNEELVTANQRLTLINQQLAQLTLTAPFEGVVMRQSNLHQEGDWLAAGEGLGMLVNTRSNTVEAYIKESDLNRIKVDSAAYFIPESLSYPKMSLFLEGVENIASTKLTSAPELASVYGGRVAASNAKNDPIPIAEEAVYRAFLTPTEPNAVSPNWVIRGEVYINAKAESLLSQLVKRVVSVLVRESSF</sequence>
<dbReference type="OrthoDB" id="9759690at2"/>
<feature type="transmembrane region" description="Helical" evidence="1">
    <location>
        <begin position="213"/>
        <end position="231"/>
    </location>
</feature>
<keyword evidence="2" id="KW-0482">Metalloprotease</keyword>
<dbReference type="Proteomes" id="UP000252792">
    <property type="component" value="Unassembled WGS sequence"/>
</dbReference>
<keyword evidence="2" id="KW-0645">Protease</keyword>
<dbReference type="GO" id="GO:0004222">
    <property type="term" value="F:metalloendopeptidase activity"/>
    <property type="evidence" value="ECO:0007669"/>
    <property type="project" value="InterPro"/>
</dbReference>
<gene>
    <name evidence="2" type="ORF">DFP80_105185</name>
</gene>
<dbReference type="AlphaFoldDB" id="A0A366JC68"/>
<accession>A0A366JC68</accession>
<dbReference type="RefSeq" id="WP_113916220.1">
    <property type="nucleotide sequence ID" value="NZ_QNSE01000005.1"/>
</dbReference>
<keyword evidence="1" id="KW-0812">Transmembrane</keyword>
<dbReference type="InterPro" id="IPR001193">
    <property type="entry name" value="MBTPS2"/>
</dbReference>
<organism evidence="2 3">
    <name type="scientific">Marinomonas rhizomae</name>
    <dbReference type="NCBI Taxonomy" id="491948"/>
    <lineage>
        <taxon>Bacteria</taxon>
        <taxon>Pseudomonadati</taxon>
        <taxon>Pseudomonadota</taxon>
        <taxon>Gammaproteobacteria</taxon>
        <taxon>Oceanospirillales</taxon>
        <taxon>Oceanospirillaceae</taxon>
        <taxon>Marinomonas</taxon>
    </lineage>
</organism>
<feature type="transmembrane region" description="Helical" evidence="1">
    <location>
        <begin position="275"/>
        <end position="293"/>
    </location>
</feature>
<dbReference type="EMBL" id="QNSE01000005">
    <property type="protein sequence ID" value="RBP83865.1"/>
    <property type="molecule type" value="Genomic_DNA"/>
</dbReference>
<evidence type="ECO:0000256" key="1">
    <source>
        <dbReference type="SAM" id="Phobius"/>
    </source>
</evidence>